<dbReference type="Proteomes" id="UP000215914">
    <property type="component" value="Unassembled WGS sequence"/>
</dbReference>
<organism evidence="2 3">
    <name type="scientific">Helianthus annuus</name>
    <name type="common">Common sunflower</name>
    <dbReference type="NCBI Taxonomy" id="4232"/>
    <lineage>
        <taxon>Eukaryota</taxon>
        <taxon>Viridiplantae</taxon>
        <taxon>Streptophyta</taxon>
        <taxon>Embryophyta</taxon>
        <taxon>Tracheophyta</taxon>
        <taxon>Spermatophyta</taxon>
        <taxon>Magnoliopsida</taxon>
        <taxon>eudicotyledons</taxon>
        <taxon>Gunneridae</taxon>
        <taxon>Pentapetalae</taxon>
        <taxon>asterids</taxon>
        <taxon>campanulids</taxon>
        <taxon>Asterales</taxon>
        <taxon>Asteraceae</taxon>
        <taxon>Asteroideae</taxon>
        <taxon>Heliantheae alliance</taxon>
        <taxon>Heliantheae</taxon>
        <taxon>Helianthus</taxon>
    </lineage>
</organism>
<name>A0A9K3N0S2_HELAN</name>
<evidence type="ECO:0000313" key="2">
    <source>
        <dbReference type="EMBL" id="KAF5782766.1"/>
    </source>
</evidence>
<comment type="caution">
    <text evidence="2">The sequence shown here is derived from an EMBL/GenBank/DDBJ whole genome shotgun (WGS) entry which is preliminary data.</text>
</comment>
<evidence type="ECO:0000256" key="1">
    <source>
        <dbReference type="SAM" id="MobiDB-lite"/>
    </source>
</evidence>
<dbReference type="EMBL" id="MNCJ02000326">
    <property type="protein sequence ID" value="KAF5782766.1"/>
    <property type="molecule type" value="Genomic_DNA"/>
</dbReference>
<protein>
    <submittedName>
        <fullName evidence="2">Uncharacterized protein</fullName>
    </submittedName>
</protein>
<keyword evidence="3" id="KW-1185">Reference proteome</keyword>
<feature type="region of interest" description="Disordered" evidence="1">
    <location>
        <begin position="29"/>
        <end position="52"/>
    </location>
</feature>
<reference evidence="2" key="1">
    <citation type="journal article" date="2017" name="Nature">
        <title>The sunflower genome provides insights into oil metabolism, flowering and Asterid evolution.</title>
        <authorList>
            <person name="Badouin H."/>
            <person name="Gouzy J."/>
            <person name="Grassa C.J."/>
            <person name="Murat F."/>
            <person name="Staton S.E."/>
            <person name="Cottret L."/>
            <person name="Lelandais-Briere C."/>
            <person name="Owens G.L."/>
            <person name="Carrere S."/>
            <person name="Mayjonade B."/>
            <person name="Legrand L."/>
            <person name="Gill N."/>
            <person name="Kane N.C."/>
            <person name="Bowers J.E."/>
            <person name="Hubner S."/>
            <person name="Bellec A."/>
            <person name="Berard A."/>
            <person name="Berges H."/>
            <person name="Blanchet N."/>
            <person name="Boniface M.C."/>
            <person name="Brunel D."/>
            <person name="Catrice O."/>
            <person name="Chaidir N."/>
            <person name="Claudel C."/>
            <person name="Donnadieu C."/>
            <person name="Faraut T."/>
            <person name="Fievet G."/>
            <person name="Helmstetter N."/>
            <person name="King M."/>
            <person name="Knapp S.J."/>
            <person name="Lai Z."/>
            <person name="Le Paslier M.C."/>
            <person name="Lippi Y."/>
            <person name="Lorenzon L."/>
            <person name="Mandel J.R."/>
            <person name="Marage G."/>
            <person name="Marchand G."/>
            <person name="Marquand E."/>
            <person name="Bret-Mestries E."/>
            <person name="Morien E."/>
            <person name="Nambeesan S."/>
            <person name="Nguyen T."/>
            <person name="Pegot-Espagnet P."/>
            <person name="Pouilly N."/>
            <person name="Raftis F."/>
            <person name="Sallet E."/>
            <person name="Schiex T."/>
            <person name="Thomas J."/>
            <person name="Vandecasteele C."/>
            <person name="Vares D."/>
            <person name="Vear F."/>
            <person name="Vautrin S."/>
            <person name="Crespi M."/>
            <person name="Mangin B."/>
            <person name="Burke J.M."/>
            <person name="Salse J."/>
            <person name="Munos S."/>
            <person name="Vincourt P."/>
            <person name="Rieseberg L.H."/>
            <person name="Langlade N.B."/>
        </authorList>
    </citation>
    <scope>NUCLEOTIDE SEQUENCE</scope>
    <source>
        <tissue evidence="2">Leaves</tissue>
    </source>
</reference>
<accession>A0A9K3N0S2</accession>
<sequence>MFQVQFGSLKGIKRCFGRFGDERVMHGMKEETKPKNQGFTVNYGGHRNLRWP</sequence>
<evidence type="ECO:0000313" key="3">
    <source>
        <dbReference type="Proteomes" id="UP000215914"/>
    </source>
</evidence>
<dbReference type="Gramene" id="mRNA:HanXRQr2_Chr11g0499951">
    <property type="protein sequence ID" value="CDS:HanXRQr2_Chr11g0499951.1"/>
    <property type="gene ID" value="HanXRQr2_Chr11g0499951"/>
</dbReference>
<gene>
    <name evidence="2" type="ORF">HanXRQr2_Chr11g0499951</name>
</gene>
<dbReference type="AlphaFoldDB" id="A0A9K3N0S2"/>
<reference evidence="2" key="2">
    <citation type="submission" date="2020-06" db="EMBL/GenBank/DDBJ databases">
        <title>Helianthus annuus Genome sequencing and assembly Release 2.</title>
        <authorList>
            <person name="Gouzy J."/>
            <person name="Langlade N."/>
            <person name="Munos S."/>
        </authorList>
    </citation>
    <scope>NUCLEOTIDE SEQUENCE</scope>
    <source>
        <tissue evidence="2">Leaves</tissue>
    </source>
</reference>
<proteinExistence type="predicted"/>